<keyword evidence="2" id="KW-1185">Reference proteome</keyword>
<organism evidence="1 2">
    <name type="scientific">Entomophthora muscae</name>
    <dbReference type="NCBI Taxonomy" id="34485"/>
    <lineage>
        <taxon>Eukaryota</taxon>
        <taxon>Fungi</taxon>
        <taxon>Fungi incertae sedis</taxon>
        <taxon>Zoopagomycota</taxon>
        <taxon>Entomophthoromycotina</taxon>
        <taxon>Entomophthoromycetes</taxon>
        <taxon>Entomophthorales</taxon>
        <taxon>Entomophthoraceae</taxon>
        <taxon>Entomophthora</taxon>
    </lineage>
</organism>
<gene>
    <name evidence="1" type="ORF">DSO57_1021115</name>
</gene>
<dbReference type="Proteomes" id="UP001165960">
    <property type="component" value="Unassembled WGS sequence"/>
</dbReference>
<evidence type="ECO:0000313" key="2">
    <source>
        <dbReference type="Proteomes" id="UP001165960"/>
    </source>
</evidence>
<name>A0ACC2UPP8_9FUNG</name>
<proteinExistence type="predicted"/>
<sequence length="181" mass="20299">MFTSGASFIFNFNRVYCCFQKMIAIKKASTDTDTALCYKLRVEVFCQEQGISEELEIDELDKSCHQWLALEAQDGCKEGLPVGVARLNFVPSSAESKEMLGKIGRVAVLRSHRKRGIAKAIILAIEEFICTEQPHVQRTFLHAQHDKAMFYSKLGYSIADPTASPFMEDGILHVKMAKSLS</sequence>
<accession>A0ACC2UPP8</accession>
<dbReference type="EMBL" id="QTSX02000101">
    <property type="protein sequence ID" value="KAJ9088635.1"/>
    <property type="molecule type" value="Genomic_DNA"/>
</dbReference>
<comment type="caution">
    <text evidence="1">The sequence shown here is derived from an EMBL/GenBank/DDBJ whole genome shotgun (WGS) entry which is preliminary data.</text>
</comment>
<evidence type="ECO:0000313" key="1">
    <source>
        <dbReference type="EMBL" id="KAJ9088635.1"/>
    </source>
</evidence>
<protein>
    <submittedName>
        <fullName evidence="1">Uncharacterized protein</fullName>
    </submittedName>
</protein>
<reference evidence="1" key="1">
    <citation type="submission" date="2022-04" db="EMBL/GenBank/DDBJ databases">
        <title>Genome of the entomopathogenic fungus Entomophthora muscae.</title>
        <authorList>
            <person name="Elya C."/>
            <person name="Lovett B.R."/>
            <person name="Lee E."/>
            <person name="Macias A.M."/>
            <person name="Hajek A.E."/>
            <person name="De Bivort B.L."/>
            <person name="Kasson M.T."/>
            <person name="De Fine Licht H.H."/>
            <person name="Stajich J.E."/>
        </authorList>
    </citation>
    <scope>NUCLEOTIDE SEQUENCE</scope>
    <source>
        <strain evidence="1">Berkeley</strain>
    </source>
</reference>